<reference evidence="7 8" key="1">
    <citation type="journal article" date="2017" name="G3 (Bethesda)">
        <title>First Draft Genome Sequence of the Pathogenic Fungus Lomentospora prolificans (Formerly Scedosporium prolificans).</title>
        <authorList>
            <person name="Luo R."/>
            <person name="Zimin A."/>
            <person name="Workman R."/>
            <person name="Fan Y."/>
            <person name="Pertea G."/>
            <person name="Grossman N."/>
            <person name="Wear M.P."/>
            <person name="Jia B."/>
            <person name="Miller H."/>
            <person name="Casadevall A."/>
            <person name="Timp W."/>
            <person name="Zhang S.X."/>
            <person name="Salzberg S.L."/>
        </authorList>
    </citation>
    <scope>NUCLEOTIDE SEQUENCE [LARGE SCALE GENOMIC DNA]</scope>
    <source>
        <strain evidence="7 8">JHH-5317</strain>
    </source>
</reference>
<sequence length="481" mass="53822">MTLEAPTYLASLQNNIRQRPIPWDGAVRSGLVTDDQLALIRAVDRAKKSEAKKSAIENDLDGYTTLFAGNRAASRPSVLETAAKQPAMVQYLLVLLSDIIECAPSFAKSLLRSDEPYQSFRPLLGHSKTLDDPIPLLTSKVLTSIMAAARDESAATQQTLPQTFTYLSSLIASNDASKQDIGVQQFSTALYSRKTRQQFWKQRDETVKPLIDILRSAAGVGSQSSTSSLWSGSTNIRSGTDGQLSGGVGLQLLYHVLLVLWQLSFEASEIGDALDDEYDIVILYTQLLRVSPKEKTSRLIIATLWNLLEKNQQSLLPTAVLARLPSLLENLAGRHFTDPDLLEDLASLKELLEEYTKTKTTFDEYVAEVNSGHLRWSPPHRNAMFWAENARKILEYENGVLPKKMGEIMAKPWDQDKAVLAIACNDIGWLVREAPERRHQLERLGLKKRVMELMGETDENVRWESLRALGGWLKYSFESSK</sequence>
<comment type="function">
    <text evidence="5">Subunit of the V1 complex of vacuolar(H+)-ATPase (V-ATPase), a multisubunit enzyme composed of a peripheral complex (V1) that hydrolyzes ATP and a membrane integral complex (V0) that translocates protons. V-ATPase is responsible for acidifying and maintaining the pH of intracellular compartments.</text>
</comment>
<keyword evidence="8" id="KW-1185">Reference proteome</keyword>
<dbReference type="GO" id="GO:0046961">
    <property type="term" value="F:proton-transporting ATPase activity, rotational mechanism"/>
    <property type="evidence" value="ECO:0007669"/>
    <property type="project" value="UniProtKB-UniRule"/>
</dbReference>
<keyword evidence="4 5" id="KW-0406">Ion transport</keyword>
<dbReference type="FunFam" id="1.25.40.150:FF:000002">
    <property type="entry name" value="V-type proton ATPase subunit H"/>
    <property type="match status" value="1"/>
</dbReference>
<evidence type="ECO:0000256" key="5">
    <source>
        <dbReference type="PIRNR" id="PIRNR032184"/>
    </source>
</evidence>
<dbReference type="InterPro" id="IPR016024">
    <property type="entry name" value="ARM-type_fold"/>
</dbReference>
<dbReference type="STRING" id="41688.A0A2N3NHK0"/>
<dbReference type="PIRSF" id="PIRSF032184">
    <property type="entry name" value="ATPase_V1_H"/>
    <property type="match status" value="1"/>
</dbReference>
<evidence type="ECO:0000313" key="7">
    <source>
        <dbReference type="EMBL" id="PKS11822.1"/>
    </source>
</evidence>
<proteinExistence type="inferred from homology"/>
<dbReference type="InterPro" id="IPR011989">
    <property type="entry name" value="ARM-like"/>
</dbReference>
<dbReference type="Gene3D" id="1.25.40.150">
    <property type="entry name" value="V-type ATPase, subunit H, C-terminal domain"/>
    <property type="match status" value="1"/>
</dbReference>
<evidence type="ECO:0000256" key="3">
    <source>
        <dbReference type="ARBA" id="ARBA00022781"/>
    </source>
</evidence>
<evidence type="ECO:0000256" key="4">
    <source>
        <dbReference type="ARBA" id="ARBA00023065"/>
    </source>
</evidence>
<comment type="subunit">
    <text evidence="5">V-ATPase is a heteromultimeric enzyme made up of two complexes: the ATP-hydrolytic V1 complex and the proton translocation V0 complex.</text>
</comment>
<keyword evidence="3 5" id="KW-0375">Hydrogen ion transport</keyword>
<dbReference type="Pfam" id="PF03224">
    <property type="entry name" value="V-ATPase_H_N"/>
    <property type="match status" value="1"/>
</dbReference>
<dbReference type="EMBL" id="NLAX01000004">
    <property type="protein sequence ID" value="PKS11822.1"/>
    <property type="molecule type" value="Genomic_DNA"/>
</dbReference>
<evidence type="ECO:0000256" key="2">
    <source>
        <dbReference type="ARBA" id="ARBA00022448"/>
    </source>
</evidence>
<dbReference type="GO" id="GO:0000221">
    <property type="term" value="C:vacuolar proton-transporting V-type ATPase, V1 domain"/>
    <property type="evidence" value="ECO:0007669"/>
    <property type="project" value="UniProtKB-UniRule"/>
</dbReference>
<dbReference type="PANTHER" id="PTHR10698">
    <property type="entry name" value="V-TYPE PROTON ATPASE SUBUNIT H"/>
    <property type="match status" value="1"/>
</dbReference>
<accession>A0A2N3NHK0</accession>
<dbReference type="VEuPathDB" id="FungiDB:jhhlp_001116"/>
<organism evidence="7 8">
    <name type="scientific">Lomentospora prolificans</name>
    <dbReference type="NCBI Taxonomy" id="41688"/>
    <lineage>
        <taxon>Eukaryota</taxon>
        <taxon>Fungi</taxon>
        <taxon>Dikarya</taxon>
        <taxon>Ascomycota</taxon>
        <taxon>Pezizomycotina</taxon>
        <taxon>Sordariomycetes</taxon>
        <taxon>Hypocreomycetidae</taxon>
        <taxon>Microascales</taxon>
        <taxon>Microascaceae</taxon>
        <taxon>Lomentospora</taxon>
    </lineage>
</organism>
<dbReference type="InParanoid" id="A0A2N3NHK0"/>
<feature type="domain" description="ATPase V1 complex subunit H C-terminal" evidence="6">
    <location>
        <begin position="359"/>
        <end position="477"/>
    </location>
</feature>
<dbReference type="Pfam" id="PF11698">
    <property type="entry name" value="V-ATPase_H_C"/>
    <property type="match status" value="1"/>
</dbReference>
<comment type="caution">
    <text evidence="7">The sequence shown here is derived from an EMBL/GenBank/DDBJ whole genome shotgun (WGS) entry which is preliminary data.</text>
</comment>
<dbReference type="FunFam" id="1.25.10.10:FF:000326">
    <property type="entry name" value="V-type proton ATPase subunit H"/>
    <property type="match status" value="1"/>
</dbReference>
<dbReference type="FunCoup" id="A0A2N3NHK0">
    <property type="interactions" value="388"/>
</dbReference>
<dbReference type="AlphaFoldDB" id="A0A2N3NHK0"/>
<dbReference type="InterPro" id="IPR004908">
    <property type="entry name" value="ATPase_V1-cplx_hsu"/>
</dbReference>
<comment type="similarity">
    <text evidence="1 5">Belongs to the V-ATPase H subunit family.</text>
</comment>
<gene>
    <name evidence="7" type="ORF">jhhlp_001116</name>
</gene>
<dbReference type="InterPro" id="IPR011987">
    <property type="entry name" value="ATPase_V1-cplx_hsu_C"/>
</dbReference>
<dbReference type="PANTHER" id="PTHR10698:SF0">
    <property type="entry name" value="V-TYPE PROTON ATPASE SUBUNIT H"/>
    <property type="match status" value="1"/>
</dbReference>
<evidence type="ECO:0000313" key="8">
    <source>
        <dbReference type="Proteomes" id="UP000233524"/>
    </source>
</evidence>
<dbReference type="OrthoDB" id="10263554at2759"/>
<dbReference type="InterPro" id="IPR038497">
    <property type="entry name" value="ATPase_V1-cplx_hsu_C_sf"/>
</dbReference>
<dbReference type="GO" id="GO:0000329">
    <property type="term" value="C:fungal-type vacuole membrane"/>
    <property type="evidence" value="ECO:0007669"/>
    <property type="project" value="TreeGrafter"/>
</dbReference>
<evidence type="ECO:0000259" key="6">
    <source>
        <dbReference type="Pfam" id="PF11698"/>
    </source>
</evidence>
<name>A0A2N3NHK0_9PEZI</name>
<keyword evidence="2 5" id="KW-0813">Transport</keyword>
<dbReference type="Proteomes" id="UP000233524">
    <property type="component" value="Unassembled WGS sequence"/>
</dbReference>
<dbReference type="Gene3D" id="1.25.10.10">
    <property type="entry name" value="Leucine-rich Repeat Variant"/>
    <property type="match status" value="1"/>
</dbReference>
<protein>
    <recommendedName>
        <fullName evidence="5">V-type proton ATPase subunit H</fullName>
    </recommendedName>
</protein>
<dbReference type="SUPFAM" id="SSF48371">
    <property type="entry name" value="ARM repeat"/>
    <property type="match status" value="1"/>
</dbReference>
<evidence type="ECO:0000256" key="1">
    <source>
        <dbReference type="ARBA" id="ARBA00008613"/>
    </source>
</evidence>